<dbReference type="Gene3D" id="3.40.50.1820">
    <property type="entry name" value="alpha/beta hydrolase"/>
    <property type="match status" value="1"/>
</dbReference>
<accession>A0A6J5YDF0</accession>
<evidence type="ECO:0000313" key="3">
    <source>
        <dbReference type="EMBL" id="CAB4945568.1"/>
    </source>
</evidence>
<evidence type="ECO:0000313" key="2">
    <source>
        <dbReference type="EMBL" id="CAB4324180.1"/>
    </source>
</evidence>
<proteinExistence type="predicted"/>
<evidence type="ECO:0000259" key="1">
    <source>
        <dbReference type="Pfam" id="PF00561"/>
    </source>
</evidence>
<dbReference type="Pfam" id="PF00561">
    <property type="entry name" value="Abhydrolase_1"/>
    <property type="match status" value="1"/>
</dbReference>
<dbReference type="PRINTS" id="PR00111">
    <property type="entry name" value="ABHYDROLASE"/>
</dbReference>
<sequence>MAPSTASLNGLAVHTCGSGPPIALLHANGGDHRDFDEIAGQLAQRATVHAIDWPGHGDSPPVDDPGACRFAELLPAVLDQLGDGPFILIGNSIGGFAALRTAAQRPDLVKALILIDPGGFTPRSPISFIACRLFGSERIAPTAMRLLPRLYLRTRTAAVRAMRQRAVTASHPPEQVRTFASIWRSFAERNHDARHDAAELTLPVLLIWGTWDPVLPWLLDGRRARRALPDATIKRFPCGHQAHIELPDAFLRVVIPFLDQLDDANR</sequence>
<protein>
    <submittedName>
        <fullName evidence="2">Unannotated protein</fullName>
    </submittedName>
</protein>
<dbReference type="PANTHER" id="PTHR43194:SF2">
    <property type="entry name" value="PEROXISOMAL MEMBRANE PROTEIN LPX1"/>
    <property type="match status" value="1"/>
</dbReference>
<dbReference type="InterPro" id="IPR050228">
    <property type="entry name" value="Carboxylesterase_BioH"/>
</dbReference>
<organism evidence="2">
    <name type="scientific">freshwater metagenome</name>
    <dbReference type="NCBI Taxonomy" id="449393"/>
    <lineage>
        <taxon>unclassified sequences</taxon>
        <taxon>metagenomes</taxon>
        <taxon>ecological metagenomes</taxon>
    </lineage>
</organism>
<name>A0A6J5YDF0_9ZZZZ</name>
<dbReference type="InterPro" id="IPR000073">
    <property type="entry name" value="AB_hydrolase_1"/>
</dbReference>
<dbReference type="AlphaFoldDB" id="A0A6J5YDF0"/>
<dbReference type="EMBL" id="CAFBNC010000089">
    <property type="protein sequence ID" value="CAB4945568.1"/>
    <property type="molecule type" value="Genomic_DNA"/>
</dbReference>
<dbReference type="SUPFAM" id="SSF53474">
    <property type="entry name" value="alpha/beta-Hydrolases"/>
    <property type="match status" value="1"/>
</dbReference>
<feature type="domain" description="AB hydrolase-1" evidence="1">
    <location>
        <begin position="20"/>
        <end position="245"/>
    </location>
</feature>
<dbReference type="EMBL" id="CAEMXZ010000112">
    <property type="protein sequence ID" value="CAB4324180.1"/>
    <property type="molecule type" value="Genomic_DNA"/>
</dbReference>
<gene>
    <name evidence="2" type="ORF">UFOPK1392_01944</name>
    <name evidence="3" type="ORF">UFOPK3733_01558</name>
</gene>
<dbReference type="PANTHER" id="PTHR43194">
    <property type="entry name" value="HYDROLASE ALPHA/BETA FOLD FAMILY"/>
    <property type="match status" value="1"/>
</dbReference>
<dbReference type="InterPro" id="IPR029058">
    <property type="entry name" value="AB_hydrolase_fold"/>
</dbReference>
<reference evidence="2" key="1">
    <citation type="submission" date="2020-05" db="EMBL/GenBank/DDBJ databases">
        <authorList>
            <person name="Chiriac C."/>
            <person name="Salcher M."/>
            <person name="Ghai R."/>
            <person name="Kavagutti S V."/>
        </authorList>
    </citation>
    <scope>NUCLEOTIDE SEQUENCE</scope>
</reference>